<dbReference type="RefSeq" id="WP_119911090.1">
    <property type="nucleotide sequence ID" value="NZ_QZCH01000015.1"/>
</dbReference>
<comment type="caution">
    <text evidence="2">The sequence shown here is derived from an EMBL/GenBank/DDBJ whole genome shotgun (WGS) entry which is preliminary data.</text>
</comment>
<reference evidence="2 3" key="1">
    <citation type="submission" date="2018-09" db="EMBL/GenBank/DDBJ databases">
        <authorList>
            <person name="Wang F."/>
        </authorList>
    </citation>
    <scope>NUCLEOTIDE SEQUENCE [LARGE SCALE GENOMIC DNA]</scope>
    <source>
        <strain evidence="2 3">PLHSC7-2</strain>
    </source>
</reference>
<accession>A0A418YDT1</accession>
<protein>
    <recommendedName>
        <fullName evidence="4">Lipoprotein</fullName>
    </recommendedName>
</protein>
<evidence type="ECO:0008006" key="4">
    <source>
        <dbReference type="Google" id="ProtNLM"/>
    </source>
</evidence>
<reference evidence="2 3" key="2">
    <citation type="submission" date="2019-01" db="EMBL/GenBank/DDBJ databases">
        <title>Motilimonas pumilus sp. nov., isolated from the gut of sea cucumber (Apostichopus japonicus).</title>
        <authorList>
            <person name="Wang F.-Q."/>
            <person name="Ren L.-H."/>
            <person name="Lin Y.-W."/>
            <person name="Sun G.-H."/>
            <person name="Du Z.-J."/>
            <person name="Zhao J.-X."/>
            <person name="Liu X.-J."/>
            <person name="Liu L.-J."/>
        </authorList>
    </citation>
    <scope>NUCLEOTIDE SEQUENCE [LARGE SCALE GENOMIC DNA]</scope>
    <source>
        <strain evidence="2 3">PLHSC7-2</strain>
    </source>
</reference>
<dbReference type="EMBL" id="QZCH01000015">
    <property type="protein sequence ID" value="RJG42664.1"/>
    <property type="molecule type" value="Genomic_DNA"/>
</dbReference>
<proteinExistence type="predicted"/>
<keyword evidence="3" id="KW-1185">Reference proteome</keyword>
<dbReference type="PROSITE" id="PS51257">
    <property type="entry name" value="PROKAR_LIPOPROTEIN"/>
    <property type="match status" value="1"/>
</dbReference>
<sequence length="178" mass="18844">MKKIAVAIGLSLAITGCASNEIESVTRGAVNGILDSTGTSTKSSAMDVPTIGETTVSRGSKAGREKIRTSSPTRSSRDYGTVTVAEVVANPEGLTKIAFRNSTHLDSGGNLEGTIHYFPVSPEGFLIKDSEWLRNGWKEIANSGTYYIKAKATATKAYATGEVTLTRGKTNIIDVILE</sequence>
<evidence type="ECO:0000256" key="1">
    <source>
        <dbReference type="SAM" id="MobiDB-lite"/>
    </source>
</evidence>
<gene>
    <name evidence="2" type="ORF">D1Z90_12410</name>
</gene>
<dbReference type="Proteomes" id="UP000283255">
    <property type="component" value="Unassembled WGS sequence"/>
</dbReference>
<dbReference type="OrthoDB" id="5878875at2"/>
<evidence type="ECO:0000313" key="3">
    <source>
        <dbReference type="Proteomes" id="UP000283255"/>
    </source>
</evidence>
<name>A0A418YDT1_9GAMM</name>
<feature type="region of interest" description="Disordered" evidence="1">
    <location>
        <begin position="56"/>
        <end position="78"/>
    </location>
</feature>
<dbReference type="AlphaFoldDB" id="A0A418YDT1"/>
<evidence type="ECO:0000313" key="2">
    <source>
        <dbReference type="EMBL" id="RJG42664.1"/>
    </source>
</evidence>
<organism evidence="2 3">
    <name type="scientific">Motilimonas pumila</name>
    <dbReference type="NCBI Taxonomy" id="2303987"/>
    <lineage>
        <taxon>Bacteria</taxon>
        <taxon>Pseudomonadati</taxon>
        <taxon>Pseudomonadota</taxon>
        <taxon>Gammaproteobacteria</taxon>
        <taxon>Alteromonadales</taxon>
        <taxon>Alteromonadales genera incertae sedis</taxon>
        <taxon>Motilimonas</taxon>
    </lineage>
</organism>